<dbReference type="PROSITE" id="PS50888">
    <property type="entry name" value="BHLH"/>
    <property type="match status" value="1"/>
</dbReference>
<keyword evidence="2" id="KW-0805">Transcription regulation</keyword>
<dbReference type="InterPro" id="IPR011598">
    <property type="entry name" value="bHLH_dom"/>
</dbReference>
<dbReference type="SUPFAM" id="SSF47459">
    <property type="entry name" value="HLH, helix-loop-helix DNA-binding domain"/>
    <property type="match status" value="1"/>
</dbReference>
<dbReference type="GO" id="GO:0000978">
    <property type="term" value="F:RNA polymerase II cis-regulatory region sequence-specific DNA binding"/>
    <property type="evidence" value="ECO:0007669"/>
    <property type="project" value="TreeGrafter"/>
</dbReference>
<comment type="subcellular location">
    <subcellularLocation>
        <location evidence="1">Nucleus</location>
    </subcellularLocation>
</comment>
<dbReference type="GO" id="GO:0005634">
    <property type="term" value="C:nucleus"/>
    <property type="evidence" value="ECO:0007669"/>
    <property type="project" value="UniProtKB-SubCell"/>
</dbReference>
<proteinExistence type="predicted"/>
<dbReference type="PANTHER" id="PTHR45776:SF2">
    <property type="entry name" value="MIP04163P"/>
    <property type="match status" value="1"/>
</dbReference>
<protein>
    <recommendedName>
        <fullName evidence="6">BHLH domain-containing protein</fullName>
    </recommendedName>
</protein>
<keyword evidence="3" id="KW-0238">DNA-binding</keyword>
<gene>
    <name evidence="7" type="ORF">INT47_001397</name>
</gene>
<organism evidence="7 8">
    <name type="scientific">Mucor saturninus</name>
    <dbReference type="NCBI Taxonomy" id="64648"/>
    <lineage>
        <taxon>Eukaryota</taxon>
        <taxon>Fungi</taxon>
        <taxon>Fungi incertae sedis</taxon>
        <taxon>Mucoromycota</taxon>
        <taxon>Mucoromycotina</taxon>
        <taxon>Mucoromycetes</taxon>
        <taxon>Mucorales</taxon>
        <taxon>Mucorineae</taxon>
        <taxon>Mucoraceae</taxon>
        <taxon>Mucor</taxon>
    </lineage>
</organism>
<feature type="domain" description="BHLH" evidence="6">
    <location>
        <begin position="91"/>
        <end position="145"/>
    </location>
</feature>
<dbReference type="EMBL" id="JAEPRD010000293">
    <property type="protein sequence ID" value="KAG2192372.1"/>
    <property type="molecule type" value="Genomic_DNA"/>
</dbReference>
<evidence type="ECO:0000313" key="7">
    <source>
        <dbReference type="EMBL" id="KAG2192372.1"/>
    </source>
</evidence>
<dbReference type="PANTHER" id="PTHR45776">
    <property type="entry name" value="MIP04163P"/>
    <property type="match status" value="1"/>
</dbReference>
<keyword evidence="8" id="KW-1185">Reference proteome</keyword>
<reference evidence="7" key="1">
    <citation type="submission" date="2020-12" db="EMBL/GenBank/DDBJ databases">
        <title>Metabolic potential, ecology and presence of endohyphal bacteria is reflected in genomic diversity of Mucoromycotina.</title>
        <authorList>
            <person name="Muszewska A."/>
            <person name="Okrasinska A."/>
            <person name="Steczkiewicz K."/>
            <person name="Drgas O."/>
            <person name="Orlowska M."/>
            <person name="Perlinska-Lenart U."/>
            <person name="Aleksandrzak-Piekarczyk T."/>
            <person name="Szatraj K."/>
            <person name="Zielenkiewicz U."/>
            <person name="Pilsyk S."/>
            <person name="Malc E."/>
            <person name="Mieczkowski P."/>
            <person name="Kruszewska J.S."/>
            <person name="Biernat P."/>
            <person name="Pawlowska J."/>
        </authorList>
    </citation>
    <scope>NUCLEOTIDE SEQUENCE</scope>
    <source>
        <strain evidence="7">WA0000017839</strain>
    </source>
</reference>
<evidence type="ECO:0000256" key="3">
    <source>
        <dbReference type="ARBA" id="ARBA00023125"/>
    </source>
</evidence>
<comment type="caution">
    <text evidence="7">The sequence shown here is derived from an EMBL/GenBank/DDBJ whole genome shotgun (WGS) entry which is preliminary data.</text>
</comment>
<evidence type="ECO:0000256" key="1">
    <source>
        <dbReference type="ARBA" id="ARBA00004123"/>
    </source>
</evidence>
<evidence type="ECO:0000256" key="4">
    <source>
        <dbReference type="ARBA" id="ARBA00023163"/>
    </source>
</evidence>
<dbReference type="OrthoDB" id="690068at2759"/>
<dbReference type="Proteomes" id="UP000603453">
    <property type="component" value="Unassembled WGS sequence"/>
</dbReference>
<sequence>MLRNPTEYHLMESYQMDQFPSPFLSHHPLEEDSMLIPHQQQLPEDRFLYAPTLDYLSSMDVYHHPPSETDSRQDYESIQKNHQLLAEKKRRRRESHNAVERRRRENINERIQELGTMLPDPQEKESVGGNKGAILRKSVNHIRNLQRDVALYKQRIHELEFQLASI</sequence>
<keyword evidence="4" id="KW-0804">Transcription</keyword>
<dbReference type="InterPro" id="IPR036638">
    <property type="entry name" value="HLH_DNA-bd_sf"/>
</dbReference>
<dbReference type="Gene3D" id="4.10.280.10">
    <property type="entry name" value="Helix-loop-helix DNA-binding domain"/>
    <property type="match status" value="1"/>
</dbReference>
<name>A0A8H7QH79_9FUNG</name>
<dbReference type="Pfam" id="PF00010">
    <property type="entry name" value="HLH"/>
    <property type="match status" value="1"/>
</dbReference>
<evidence type="ECO:0000313" key="8">
    <source>
        <dbReference type="Proteomes" id="UP000603453"/>
    </source>
</evidence>
<accession>A0A8H7QH79</accession>
<evidence type="ECO:0000256" key="2">
    <source>
        <dbReference type="ARBA" id="ARBA00023015"/>
    </source>
</evidence>
<evidence type="ECO:0000259" key="6">
    <source>
        <dbReference type="PROSITE" id="PS50888"/>
    </source>
</evidence>
<evidence type="ECO:0000256" key="5">
    <source>
        <dbReference type="ARBA" id="ARBA00023242"/>
    </source>
</evidence>
<dbReference type="SMART" id="SM00353">
    <property type="entry name" value="HLH"/>
    <property type="match status" value="1"/>
</dbReference>
<dbReference type="GO" id="GO:0046983">
    <property type="term" value="F:protein dimerization activity"/>
    <property type="evidence" value="ECO:0007669"/>
    <property type="project" value="InterPro"/>
</dbReference>
<keyword evidence="5" id="KW-0539">Nucleus</keyword>
<dbReference type="AlphaFoldDB" id="A0A8H7QH79"/>
<dbReference type="GO" id="GO:0000981">
    <property type="term" value="F:DNA-binding transcription factor activity, RNA polymerase II-specific"/>
    <property type="evidence" value="ECO:0007669"/>
    <property type="project" value="TreeGrafter"/>
</dbReference>